<dbReference type="OMA" id="QNVFYIA"/>
<accession>A0A8C4Q3B3</accession>
<feature type="transmembrane region" description="Helical" evidence="7">
    <location>
        <begin position="144"/>
        <end position="163"/>
    </location>
</feature>
<evidence type="ECO:0000256" key="5">
    <source>
        <dbReference type="ARBA" id="ARBA00023136"/>
    </source>
</evidence>
<dbReference type="Gene3D" id="1.20.1250.20">
    <property type="entry name" value="MFS general substrate transporter like domains"/>
    <property type="match status" value="1"/>
</dbReference>
<organism evidence="9 10">
    <name type="scientific">Eptatretus burgeri</name>
    <name type="common">Inshore hagfish</name>
    <dbReference type="NCBI Taxonomy" id="7764"/>
    <lineage>
        <taxon>Eukaryota</taxon>
        <taxon>Metazoa</taxon>
        <taxon>Chordata</taxon>
        <taxon>Craniata</taxon>
        <taxon>Vertebrata</taxon>
        <taxon>Cyclostomata</taxon>
        <taxon>Myxini</taxon>
        <taxon>Myxiniformes</taxon>
        <taxon>Myxinidae</taxon>
        <taxon>Eptatretinae</taxon>
        <taxon>Eptatretus</taxon>
    </lineage>
</organism>
<dbReference type="FunFam" id="1.20.1250.20:FF:000067">
    <property type="entry name" value="sialin isoform X2"/>
    <property type="match status" value="1"/>
</dbReference>
<dbReference type="Pfam" id="PF07690">
    <property type="entry name" value="MFS_1"/>
    <property type="match status" value="1"/>
</dbReference>
<evidence type="ECO:0000256" key="4">
    <source>
        <dbReference type="ARBA" id="ARBA00022989"/>
    </source>
</evidence>
<dbReference type="Ensembl" id="ENSEBUT00000009881.1">
    <property type="protein sequence ID" value="ENSEBUP00000009358.1"/>
    <property type="gene ID" value="ENSEBUG00000006022.1"/>
</dbReference>
<keyword evidence="3 7" id="KW-0812">Transmembrane</keyword>
<dbReference type="SUPFAM" id="SSF103473">
    <property type="entry name" value="MFS general substrate transporter"/>
    <property type="match status" value="1"/>
</dbReference>
<dbReference type="Proteomes" id="UP000694388">
    <property type="component" value="Unplaced"/>
</dbReference>
<evidence type="ECO:0000256" key="3">
    <source>
        <dbReference type="ARBA" id="ARBA00022692"/>
    </source>
</evidence>
<evidence type="ECO:0000259" key="8">
    <source>
        <dbReference type="PROSITE" id="PS50850"/>
    </source>
</evidence>
<reference evidence="9" key="1">
    <citation type="submission" date="2025-08" db="UniProtKB">
        <authorList>
            <consortium name="Ensembl"/>
        </authorList>
    </citation>
    <scope>IDENTIFICATION</scope>
</reference>
<keyword evidence="6" id="KW-0325">Glycoprotein</keyword>
<evidence type="ECO:0000256" key="7">
    <source>
        <dbReference type="SAM" id="Phobius"/>
    </source>
</evidence>
<evidence type="ECO:0000313" key="10">
    <source>
        <dbReference type="Proteomes" id="UP000694388"/>
    </source>
</evidence>
<feature type="transmembrane region" description="Helical" evidence="7">
    <location>
        <begin position="354"/>
        <end position="372"/>
    </location>
</feature>
<dbReference type="GeneTree" id="ENSGT00940000160370"/>
<reference evidence="9" key="2">
    <citation type="submission" date="2025-09" db="UniProtKB">
        <authorList>
            <consortium name="Ensembl"/>
        </authorList>
    </citation>
    <scope>IDENTIFICATION</scope>
</reference>
<dbReference type="InterPro" id="IPR036259">
    <property type="entry name" value="MFS_trans_sf"/>
</dbReference>
<feature type="transmembrane region" description="Helical" evidence="7">
    <location>
        <begin position="184"/>
        <end position="204"/>
    </location>
</feature>
<dbReference type="GO" id="GO:0006820">
    <property type="term" value="P:monoatomic anion transport"/>
    <property type="evidence" value="ECO:0007669"/>
    <property type="project" value="TreeGrafter"/>
</dbReference>
<evidence type="ECO:0000256" key="6">
    <source>
        <dbReference type="ARBA" id="ARBA00023180"/>
    </source>
</evidence>
<feature type="transmembrane region" description="Helical" evidence="7">
    <location>
        <begin position="116"/>
        <end position="138"/>
    </location>
</feature>
<evidence type="ECO:0000313" key="9">
    <source>
        <dbReference type="Ensembl" id="ENSEBUP00000009358.1"/>
    </source>
</evidence>
<dbReference type="PROSITE" id="PS50850">
    <property type="entry name" value="MFS"/>
    <property type="match status" value="1"/>
</dbReference>
<keyword evidence="4 7" id="KW-1133">Transmembrane helix</keyword>
<dbReference type="InterPro" id="IPR011701">
    <property type="entry name" value="MFS"/>
</dbReference>
<feature type="domain" description="Major facilitator superfamily (MFS) profile" evidence="8">
    <location>
        <begin position="36"/>
        <end position="397"/>
    </location>
</feature>
<dbReference type="GO" id="GO:0016324">
    <property type="term" value="C:apical plasma membrane"/>
    <property type="evidence" value="ECO:0007669"/>
    <property type="project" value="TreeGrafter"/>
</dbReference>
<feature type="transmembrane region" description="Helical" evidence="7">
    <location>
        <begin position="36"/>
        <end position="63"/>
    </location>
</feature>
<evidence type="ECO:0000256" key="2">
    <source>
        <dbReference type="ARBA" id="ARBA00022475"/>
    </source>
</evidence>
<dbReference type="GO" id="GO:0022857">
    <property type="term" value="F:transmembrane transporter activity"/>
    <property type="evidence" value="ECO:0007669"/>
    <property type="project" value="InterPro"/>
</dbReference>
<feature type="transmembrane region" description="Helical" evidence="7">
    <location>
        <begin position="83"/>
        <end position="104"/>
    </location>
</feature>
<dbReference type="InterPro" id="IPR020846">
    <property type="entry name" value="MFS_dom"/>
</dbReference>
<dbReference type="AlphaFoldDB" id="A0A8C4Q3B3"/>
<dbReference type="InterPro" id="IPR050382">
    <property type="entry name" value="MFS_Na/Anion_cotransporter"/>
</dbReference>
<keyword evidence="5 7" id="KW-0472">Membrane</keyword>
<name>A0A8C4Q3B3_EPTBU</name>
<dbReference type="PANTHER" id="PTHR11662">
    <property type="entry name" value="SOLUTE CARRIER FAMILY 17"/>
    <property type="match status" value="1"/>
</dbReference>
<evidence type="ECO:0000256" key="1">
    <source>
        <dbReference type="ARBA" id="ARBA00004651"/>
    </source>
</evidence>
<comment type="subcellular location">
    <subcellularLocation>
        <location evidence="1">Cell membrane</location>
        <topology evidence="1">Multi-pass membrane protein</topology>
    </subcellularLocation>
</comment>
<feature type="transmembrane region" description="Helical" evidence="7">
    <location>
        <begin position="273"/>
        <end position="291"/>
    </location>
</feature>
<protein>
    <submittedName>
        <fullName evidence="9">Solute carrier family 17 member 5</fullName>
    </submittedName>
</protein>
<keyword evidence="10" id="KW-1185">Reference proteome</keyword>
<sequence length="397" mass="44332">SPNLVVITIWQEVAGAVILTPPLQLARQPCCQTRHVLAFISFLGFSIVYALRVNLSVAMVVMVNHTSTSETINSKVCPMPWHNISQSAITQGWILGAFFYGYIVTQIPGGYLADRYGGKLLFGFGITCTWLFTLLTPIAAEMGVFYLILVRFVEGLGEGVTFPTMHSMWAKWAPPLERSQLISFSYAGSYFGTVIALPLSGVLADTLGWPYIFYICGESYSYHALHLFSSSDDVYHTLCSVDAGKAVSWHGFCWSSEKPQHVPWLEMSRSGPVWAICVSYFCYSWGFYTLLNCMPMYMNDILHFSIEEVCPQCVVHGISEWCRAFVCINLVLSHISMCLCILHGSHTLPEWQNVFYIASAVSVFGAVFFVLFGSGKIQKWAMVDHIQCGHQNGKLGF</sequence>
<dbReference type="PANTHER" id="PTHR11662:SF399">
    <property type="entry name" value="FI19708P1-RELATED"/>
    <property type="match status" value="1"/>
</dbReference>
<proteinExistence type="predicted"/>
<keyword evidence="2" id="KW-1003">Cell membrane</keyword>
<feature type="transmembrane region" description="Helical" evidence="7">
    <location>
        <begin position="326"/>
        <end position="348"/>
    </location>
</feature>